<keyword evidence="8" id="KW-1185">Reference proteome</keyword>
<comment type="caution">
    <text evidence="7">The sequence shown here is derived from an EMBL/GenBank/DDBJ whole genome shotgun (WGS) entry which is preliminary data.</text>
</comment>
<evidence type="ECO:0000256" key="1">
    <source>
        <dbReference type="ARBA" id="ARBA00004370"/>
    </source>
</evidence>
<dbReference type="GO" id="GO:0016020">
    <property type="term" value="C:membrane"/>
    <property type="evidence" value="ECO:0007669"/>
    <property type="project" value="UniProtKB-SubCell"/>
</dbReference>
<dbReference type="OrthoDB" id="1658724at2759"/>
<feature type="transmembrane region" description="Helical" evidence="5">
    <location>
        <begin position="68"/>
        <end position="92"/>
    </location>
</feature>
<dbReference type="VEuPathDB" id="TriTrypDB:Lsey_0106_0100"/>
<dbReference type="Pfam" id="PF04116">
    <property type="entry name" value="FA_hydroxylase"/>
    <property type="match status" value="1"/>
</dbReference>
<evidence type="ECO:0000313" key="8">
    <source>
        <dbReference type="Proteomes" id="UP000038009"/>
    </source>
</evidence>
<dbReference type="GO" id="GO:0005506">
    <property type="term" value="F:iron ion binding"/>
    <property type="evidence" value="ECO:0007669"/>
    <property type="project" value="InterPro"/>
</dbReference>
<proteinExistence type="predicted"/>
<keyword evidence="2 5" id="KW-0812">Transmembrane</keyword>
<evidence type="ECO:0000256" key="5">
    <source>
        <dbReference type="SAM" id="Phobius"/>
    </source>
</evidence>
<dbReference type="Proteomes" id="UP000038009">
    <property type="component" value="Unassembled WGS sequence"/>
</dbReference>
<feature type="transmembrane region" description="Helical" evidence="5">
    <location>
        <begin position="20"/>
        <end position="48"/>
    </location>
</feature>
<reference evidence="7 8" key="1">
    <citation type="journal article" date="2015" name="PLoS Pathog.">
        <title>Leptomonas seymouri: Adaptations to the Dixenous Life Cycle Analyzed by Genome Sequencing, Transcriptome Profiling and Co-infection with Leishmania donovani.</title>
        <authorList>
            <person name="Kraeva N."/>
            <person name="Butenko A."/>
            <person name="Hlavacova J."/>
            <person name="Kostygov A."/>
            <person name="Myskova J."/>
            <person name="Grybchuk D."/>
            <person name="Lestinova T."/>
            <person name="Votypka J."/>
            <person name="Volf P."/>
            <person name="Opperdoes F."/>
            <person name="Flegontov P."/>
            <person name="Lukes J."/>
            <person name="Yurchenko V."/>
        </authorList>
    </citation>
    <scope>NUCLEOTIDE SEQUENCE [LARGE SCALE GENOMIC DNA]</scope>
    <source>
        <strain evidence="7 8">ATCC 30220</strain>
    </source>
</reference>
<keyword evidence="4 5" id="KW-0472">Membrane</keyword>
<comment type="subcellular location">
    <subcellularLocation>
        <location evidence="1">Membrane</location>
    </subcellularLocation>
</comment>
<evidence type="ECO:0000256" key="2">
    <source>
        <dbReference type="ARBA" id="ARBA00022692"/>
    </source>
</evidence>
<feature type="domain" description="Fatty acid hydroxylase" evidence="6">
    <location>
        <begin position="206"/>
        <end position="358"/>
    </location>
</feature>
<gene>
    <name evidence="7" type="ORF">ABL78_3916</name>
</gene>
<evidence type="ECO:0000256" key="3">
    <source>
        <dbReference type="ARBA" id="ARBA00022989"/>
    </source>
</evidence>
<organism evidence="7 8">
    <name type="scientific">Leptomonas seymouri</name>
    <dbReference type="NCBI Taxonomy" id="5684"/>
    <lineage>
        <taxon>Eukaryota</taxon>
        <taxon>Discoba</taxon>
        <taxon>Euglenozoa</taxon>
        <taxon>Kinetoplastea</taxon>
        <taxon>Metakinetoplastina</taxon>
        <taxon>Trypanosomatida</taxon>
        <taxon>Trypanosomatidae</taxon>
        <taxon>Leishmaniinae</taxon>
        <taxon>Leptomonas</taxon>
    </lineage>
</organism>
<sequence length="402" mass="46029">MRASKTRVKIPPIHKLRPSWVLTALHAATYLLRNAVLCTLVAIFIVQPSYRWLVLSSRLQRLLPTPCLFTFVFAWLCHSVPWFVFNSVYLFLDSIHPEFGTSKFKDSPLVLPLGRWAAKHRLPRQPQQLPTPALVRRTIIQAMVEQYIVIPILLLITLTYTHACDLRSPPPETTIAGFSPQNVSEYWQGRYLGRMCWSFFILMQHFLLANVVNEVGFYTAHGVLHSSPTLYRAFHKKHHTYIGTIGIAAEYASPLEEVVTNAIPTIAYFAVMFFAFTRSAAAESTFVTAARAWPLFMTWMWARLCETYETHSGYCFADTLLGKVGLTHGHRARFHDFHHTYNVSNYGSGLFMDAILNTMDPYLIHRYPVKHRAETTPEEEQAKAHLELEEATQALRHANPNP</sequence>
<dbReference type="EMBL" id="LJSK01000106">
    <property type="protein sequence ID" value="KPI87004.1"/>
    <property type="molecule type" value="Genomic_DNA"/>
</dbReference>
<dbReference type="AlphaFoldDB" id="A0A0N1PEE3"/>
<dbReference type="InterPro" id="IPR006694">
    <property type="entry name" value="Fatty_acid_hydroxylase"/>
</dbReference>
<protein>
    <recommendedName>
        <fullName evidence="6">Fatty acid hydroxylase domain-containing protein</fullName>
    </recommendedName>
</protein>
<dbReference type="GO" id="GO:0016491">
    <property type="term" value="F:oxidoreductase activity"/>
    <property type="evidence" value="ECO:0007669"/>
    <property type="project" value="InterPro"/>
</dbReference>
<dbReference type="PANTHER" id="PTHR11863">
    <property type="entry name" value="STEROL DESATURASE"/>
    <property type="match status" value="1"/>
</dbReference>
<accession>A0A0N1PEE3</accession>
<name>A0A0N1PEE3_LEPSE</name>
<dbReference type="InterPro" id="IPR050307">
    <property type="entry name" value="Sterol_Desaturase_Related"/>
</dbReference>
<evidence type="ECO:0000313" key="7">
    <source>
        <dbReference type="EMBL" id="KPI87004.1"/>
    </source>
</evidence>
<dbReference type="OMA" id="TWMWARL"/>
<evidence type="ECO:0000259" key="6">
    <source>
        <dbReference type="Pfam" id="PF04116"/>
    </source>
</evidence>
<evidence type="ECO:0000256" key="4">
    <source>
        <dbReference type="ARBA" id="ARBA00023136"/>
    </source>
</evidence>
<keyword evidence="3 5" id="KW-1133">Transmembrane helix</keyword>
<dbReference type="GO" id="GO:0008610">
    <property type="term" value="P:lipid biosynthetic process"/>
    <property type="evidence" value="ECO:0007669"/>
    <property type="project" value="InterPro"/>
</dbReference>